<feature type="binding site" evidence="10">
    <location>
        <begin position="586"/>
        <end position="587"/>
    </location>
    <ligand>
        <name>NADP(+)</name>
        <dbReference type="ChEBI" id="CHEBI:58349"/>
    </ligand>
</feature>
<dbReference type="GO" id="GO:0050661">
    <property type="term" value="F:NADP binding"/>
    <property type="evidence" value="ECO:0007669"/>
    <property type="project" value="UniProtKB-UniRule"/>
</dbReference>
<dbReference type="CTD" id="6748927"/>
<dbReference type="Gene3D" id="3.40.50.360">
    <property type="match status" value="1"/>
</dbReference>
<dbReference type="Pfam" id="PF00667">
    <property type="entry name" value="FAD_binding_1"/>
    <property type="match status" value="1"/>
</dbReference>
<evidence type="ECO:0000256" key="4">
    <source>
        <dbReference type="ARBA" id="ARBA00022824"/>
    </source>
</evidence>
<dbReference type="eggNOG" id="KOG1158">
    <property type="taxonomic scope" value="Eukaryota"/>
</dbReference>
<keyword evidence="2 10" id="KW-0288">FMN</keyword>
<dbReference type="PRINTS" id="PR00369">
    <property type="entry name" value="FLAVODOXIN"/>
</dbReference>
<dbReference type="Gene3D" id="1.20.990.10">
    <property type="entry name" value="NADPH-cytochrome p450 Reductase, Chain A, domain 3"/>
    <property type="match status" value="1"/>
</dbReference>
<dbReference type="PANTHER" id="PTHR19384:SF17">
    <property type="entry name" value="NADPH--CYTOCHROME P450 REDUCTASE"/>
    <property type="match status" value="1"/>
</dbReference>
<dbReference type="AlphaFoldDB" id="B3RJK4"/>
<dbReference type="SUPFAM" id="SSF52343">
    <property type="entry name" value="Ferredoxin reductase-like, C-terminal NADP-linked domain"/>
    <property type="match status" value="1"/>
</dbReference>
<feature type="binding site" evidence="10">
    <location>
        <begin position="165"/>
        <end position="174"/>
    </location>
    <ligand>
        <name>FMN</name>
        <dbReference type="ChEBI" id="CHEBI:58210"/>
    </ligand>
</feature>
<dbReference type="Proteomes" id="UP000009022">
    <property type="component" value="Unassembled WGS sequence"/>
</dbReference>
<comment type="cofactor">
    <cofactor evidence="10">
        <name>FAD</name>
        <dbReference type="ChEBI" id="CHEBI:57692"/>
    </cofactor>
    <text evidence="10">Binds 1 FAD per monomer.</text>
</comment>
<feature type="binding site" evidence="10">
    <location>
        <begin position="480"/>
        <end position="483"/>
    </location>
    <ligand>
        <name>FAD</name>
        <dbReference type="ChEBI" id="CHEBI:57692"/>
    </ligand>
</feature>
<comment type="subcellular location">
    <subcellularLocation>
        <location evidence="10">Endoplasmic reticulum membrane</location>
        <topology evidence="10">Single-pass membrane protein</topology>
        <orientation evidence="10">Cytoplasmic side</orientation>
    </subcellularLocation>
</comment>
<dbReference type="FunFam" id="3.40.50.360:FF:000036">
    <property type="entry name" value="NADPH--cytochrome P450 reductase"/>
    <property type="match status" value="1"/>
</dbReference>
<dbReference type="GO" id="GO:0005829">
    <property type="term" value="C:cytosol"/>
    <property type="evidence" value="ECO:0000318"/>
    <property type="project" value="GO_Central"/>
</dbReference>
<dbReference type="EMBL" id="DS985241">
    <property type="protein sequence ID" value="EDV29314.1"/>
    <property type="molecule type" value="Genomic_DNA"/>
</dbReference>
<dbReference type="PANTHER" id="PTHR19384">
    <property type="entry name" value="NITRIC OXIDE SYNTHASE-RELATED"/>
    <property type="match status" value="1"/>
</dbReference>
<dbReference type="Pfam" id="PF00175">
    <property type="entry name" value="NAD_binding_1"/>
    <property type="match status" value="1"/>
</dbReference>
<dbReference type="InterPro" id="IPR029039">
    <property type="entry name" value="Flavoprotein-like_sf"/>
</dbReference>
<comment type="similarity">
    <text evidence="10">Belongs to the NADPH--cytochrome P450 reductase family.</text>
</comment>
<dbReference type="InterPro" id="IPR017927">
    <property type="entry name" value="FAD-bd_FR_type"/>
</dbReference>
<comment type="caution">
    <text evidence="10">Lacks conserved residue(s) required for the propagation of feature annotation.</text>
</comment>
<feature type="binding site" evidence="10">
    <location>
        <position position="200"/>
    </location>
    <ligand>
        <name>FMN</name>
        <dbReference type="ChEBI" id="CHEBI:58210"/>
    </ligand>
</feature>
<dbReference type="InterPro" id="IPR017938">
    <property type="entry name" value="Riboflavin_synthase-like_b-brl"/>
</dbReference>
<feature type="binding site" evidence="10">
    <location>
        <position position="628"/>
    </location>
    <ligand>
        <name>NADP(+)</name>
        <dbReference type="ChEBI" id="CHEBI:58349"/>
    </ligand>
</feature>
<feature type="binding site" evidence="10">
    <location>
        <begin position="464"/>
        <end position="466"/>
    </location>
    <ligand>
        <name>FAD</name>
        <dbReference type="ChEBI" id="CHEBI:57692"/>
    </ligand>
</feature>
<dbReference type="SUPFAM" id="SSF63380">
    <property type="entry name" value="Riboflavin synthase domain-like"/>
    <property type="match status" value="1"/>
</dbReference>
<feature type="binding site" evidence="10">
    <location>
        <position position="290"/>
    </location>
    <ligand>
        <name>NADP(+)</name>
        <dbReference type="ChEBI" id="CHEBI:58349"/>
    </ligand>
</feature>
<dbReference type="PROSITE" id="PS51384">
    <property type="entry name" value="FAD_FR"/>
    <property type="match status" value="1"/>
</dbReference>
<sequence>MSQEAEGSAAMLGSTDIVVIAVAVAAVAYFLFFRKKPEVETESFKRLSVVTPGRVGFDSNFVRRMNKGGKKMVVFFGSQTGTAEEFATRLAKDARRYGLKAITGDPEECDMEELENMGQVENGFAVFCMATYGEGDPTDNSQEFHDWLQQDGHNLSDLKYAVFGLGNKTYENYNTMGKYVDKKLSELGAERIFDLGLGDDDGNIEEDFVTWKEKFWTSISERFGLEPLGEDTVLREYNLEIHDDMASDQIFTGEPQRLHSFQKQKRPFDAKNPFLAPIRVNRELHEGGDRSCMHIELDITDSGIKYEAGDHVAIYPKNDSETVERIGQRLNVDLDTVFSLKNIDEEASKQHPFPCPCTYRTALTYYVDIAGVPRTHVIQALTEFTEDPKEKEFLKLLAKPTPEGKKEYSEWILKGQRNILAVLEDLPSLKPPLDLILELAPRLQVRYYSISSSSKVHPTAIHVTAVLVNFTTKTGREYKGVATTWLKNLIPNDENPPRVPIYVRRSQFKLPRKHQLPILMIGPGTGLAPFRGFIQERNFQKKQDKPVGKSVLYFGCRNKKIDYLYQNELTEFENDGTLSALHVAFSRDQNKKVYVTHLLRENTEELWNVINDGGHIYVCGDARNMARDVHQLLLDVIKTKGNKTASEAEAFVKKMSSQGKYSCDVWS</sequence>
<dbReference type="GO" id="GO:0006809">
    <property type="term" value="P:nitric oxide biosynthetic process"/>
    <property type="evidence" value="ECO:0000318"/>
    <property type="project" value="GO_Central"/>
</dbReference>
<feature type="binding site" evidence="10">
    <location>
        <position position="666"/>
    </location>
    <ligand>
        <name>FAD</name>
        <dbReference type="ChEBI" id="CHEBI:57692"/>
    </ligand>
</feature>
<keyword evidence="8 10" id="KW-0560">Oxidoreductase</keyword>
<dbReference type="InterPro" id="IPR003097">
    <property type="entry name" value="CysJ-like_FAD-binding"/>
</dbReference>
<dbReference type="OrthoDB" id="1856718at2759"/>
<evidence type="ECO:0000313" key="15">
    <source>
        <dbReference type="Proteomes" id="UP000009022"/>
    </source>
</evidence>
<feature type="binding site" evidence="10">
    <location>
        <begin position="78"/>
        <end position="83"/>
    </location>
    <ligand>
        <name>FMN</name>
        <dbReference type="ChEBI" id="CHEBI:58210"/>
    </ligand>
</feature>
<gene>
    <name evidence="14" type="ORF">TRIADDRAFT_63169</name>
</gene>
<keyword evidence="5 10" id="KW-0274">FAD</keyword>
<comment type="similarity">
    <text evidence="10">In the N-terminal section; belongs to the flavodoxin family.</text>
</comment>
<dbReference type="SUPFAM" id="SSF52218">
    <property type="entry name" value="Flavoproteins"/>
    <property type="match status" value="1"/>
</dbReference>
<dbReference type="KEGG" id="tad:TRIADDRAFT_63169"/>
<dbReference type="InterPro" id="IPR023208">
    <property type="entry name" value="P450R"/>
</dbReference>
<dbReference type="InterPro" id="IPR008254">
    <property type="entry name" value="Flavodoxin/NO_synth"/>
</dbReference>
<keyword evidence="9 10" id="KW-0472">Membrane</keyword>
<proteinExistence type="inferred from homology"/>
<comment type="function">
    <text evidence="10">This enzyme is required for electron transfer from NADP to cytochrome P450 in microsomes. It can also provide electron transfer to heme oxygenase and cytochrome B5.</text>
</comment>
<keyword evidence="15" id="KW-1185">Reference proteome</keyword>
<keyword evidence="1 10" id="KW-0285">Flavoprotein</keyword>
<comment type="catalytic activity">
    <reaction evidence="10 11">
        <text>2 oxidized [cytochrome P450] + NADPH = 2 reduced [cytochrome P450] + NADP(+) + H(+)</text>
        <dbReference type="Rhea" id="RHEA:24040"/>
        <dbReference type="Rhea" id="RHEA-COMP:14627"/>
        <dbReference type="Rhea" id="RHEA-COMP:14628"/>
        <dbReference type="ChEBI" id="CHEBI:15378"/>
        <dbReference type="ChEBI" id="CHEBI:55376"/>
        <dbReference type="ChEBI" id="CHEBI:57783"/>
        <dbReference type="ChEBI" id="CHEBI:58349"/>
        <dbReference type="ChEBI" id="CHEBI:60344"/>
        <dbReference type="EC" id="1.6.2.4"/>
    </reaction>
</comment>
<dbReference type="SMR" id="B3RJK4"/>
<protein>
    <recommendedName>
        <fullName evidence="10 11">NADPH--cytochrome P450 reductase</fullName>
        <shortName evidence="10">CPR</shortName>
        <shortName evidence="10">P450R</shortName>
        <ecNumber evidence="10 11">1.6.2.4</ecNumber>
    </recommendedName>
</protein>
<dbReference type="EC" id="1.6.2.4" evidence="10 11"/>
<dbReference type="HOGENOM" id="CLU_001570_17_3_1"/>
<feature type="binding site" evidence="10">
    <location>
        <begin position="130"/>
        <end position="133"/>
    </location>
    <ligand>
        <name>FMN</name>
        <dbReference type="ChEBI" id="CHEBI:58210"/>
    </ligand>
</feature>
<evidence type="ECO:0000256" key="1">
    <source>
        <dbReference type="ARBA" id="ARBA00022630"/>
    </source>
</evidence>
<evidence type="ECO:0000313" key="14">
    <source>
        <dbReference type="EMBL" id="EDV29314.1"/>
    </source>
</evidence>
<evidence type="ECO:0000256" key="10">
    <source>
        <dbReference type="HAMAP-Rule" id="MF_03212"/>
    </source>
</evidence>
<reference evidence="14 15" key="1">
    <citation type="journal article" date="2008" name="Nature">
        <title>The Trichoplax genome and the nature of placozoans.</title>
        <authorList>
            <person name="Srivastava M."/>
            <person name="Begovic E."/>
            <person name="Chapman J."/>
            <person name="Putnam N.H."/>
            <person name="Hellsten U."/>
            <person name="Kawashima T."/>
            <person name="Kuo A."/>
            <person name="Mitros T."/>
            <person name="Salamov A."/>
            <person name="Carpenter M.L."/>
            <person name="Signorovitch A.Y."/>
            <person name="Moreno M.A."/>
            <person name="Kamm K."/>
            <person name="Grimwood J."/>
            <person name="Schmutz J."/>
            <person name="Shapiro H."/>
            <person name="Grigoriev I.V."/>
            <person name="Buss L.W."/>
            <person name="Schierwater B."/>
            <person name="Dellaporta S.L."/>
            <person name="Rokhsar D.S."/>
        </authorList>
    </citation>
    <scope>NUCLEOTIDE SEQUENCE [LARGE SCALE GENOMIC DNA]</scope>
    <source>
        <strain evidence="14 15">Grell-BS-1999</strain>
    </source>
</reference>
<feature type="binding site" evidence="10">
    <location>
        <begin position="592"/>
        <end position="596"/>
    </location>
    <ligand>
        <name>NADP(+)</name>
        <dbReference type="ChEBI" id="CHEBI:58349"/>
    </ligand>
</feature>
<evidence type="ECO:0000256" key="8">
    <source>
        <dbReference type="ARBA" id="ARBA00023002"/>
    </source>
</evidence>
<evidence type="ECO:0000259" key="13">
    <source>
        <dbReference type="PROSITE" id="PS51384"/>
    </source>
</evidence>
<comment type="similarity">
    <text evidence="10 11">In the C-terminal section; belongs to the flavoprotein pyridine nucleotide cytochrome reductase family.</text>
</comment>
<keyword evidence="7 10" id="KW-1133">Transmembrane helix</keyword>
<dbReference type="GO" id="GO:0003958">
    <property type="term" value="F:NADPH-hemoprotein reductase activity"/>
    <property type="evidence" value="ECO:0000318"/>
    <property type="project" value="GO_Central"/>
</dbReference>
<evidence type="ECO:0000259" key="12">
    <source>
        <dbReference type="PROSITE" id="PS50902"/>
    </source>
</evidence>
<dbReference type="STRING" id="10228.B3RJK4"/>
<dbReference type="GO" id="GO:0050660">
    <property type="term" value="F:flavin adenine dinucleotide binding"/>
    <property type="evidence" value="ECO:0000318"/>
    <property type="project" value="GO_Central"/>
</dbReference>
<keyword evidence="4 10" id="KW-0256">Endoplasmic reticulum</keyword>
<evidence type="ECO:0000256" key="9">
    <source>
        <dbReference type="ARBA" id="ARBA00023136"/>
    </source>
</evidence>
<evidence type="ECO:0000256" key="11">
    <source>
        <dbReference type="PIRNR" id="PIRNR000208"/>
    </source>
</evidence>
<comment type="cofactor">
    <cofactor evidence="10">
        <name>FMN</name>
        <dbReference type="ChEBI" id="CHEBI:58210"/>
    </cofactor>
    <text evidence="10">Binds 1 FMN per monomer.</text>
</comment>
<dbReference type="GO" id="GO:0009725">
    <property type="term" value="P:response to hormone"/>
    <property type="evidence" value="ECO:0000318"/>
    <property type="project" value="GO_Central"/>
</dbReference>
<dbReference type="GeneID" id="6748927"/>
<dbReference type="GO" id="GO:0010181">
    <property type="term" value="F:FMN binding"/>
    <property type="evidence" value="ECO:0000318"/>
    <property type="project" value="GO_Central"/>
</dbReference>
<evidence type="ECO:0000256" key="5">
    <source>
        <dbReference type="ARBA" id="ARBA00022827"/>
    </source>
</evidence>
<dbReference type="FunCoup" id="B3RJK4">
    <property type="interactions" value="1805"/>
</dbReference>
<evidence type="ECO:0000256" key="3">
    <source>
        <dbReference type="ARBA" id="ARBA00022692"/>
    </source>
</evidence>
<keyword evidence="3 10" id="KW-0812">Transmembrane</keyword>
<dbReference type="CDD" id="cd06204">
    <property type="entry name" value="CYPOR"/>
    <property type="match status" value="1"/>
</dbReference>
<dbReference type="OMA" id="QKRYQRD"/>
<dbReference type="Gene3D" id="3.40.50.80">
    <property type="entry name" value="Nucleotide-binding domain of ferredoxin-NADP reductase (FNR) module"/>
    <property type="match status" value="1"/>
</dbReference>
<evidence type="ECO:0000256" key="7">
    <source>
        <dbReference type="ARBA" id="ARBA00022989"/>
    </source>
</evidence>
<dbReference type="PROSITE" id="PS50902">
    <property type="entry name" value="FLAVODOXIN_LIKE"/>
    <property type="match status" value="1"/>
</dbReference>
<dbReference type="GO" id="GO:0005789">
    <property type="term" value="C:endoplasmic reticulum membrane"/>
    <property type="evidence" value="ECO:0007669"/>
    <property type="project" value="UniProtKB-SubCell"/>
</dbReference>
<feature type="binding site" evidence="10">
    <location>
        <begin position="446"/>
        <end position="449"/>
    </location>
    <ligand>
        <name>FAD</name>
        <dbReference type="ChEBI" id="CHEBI:57692"/>
    </ligand>
</feature>
<accession>B3RJK4</accession>
<dbReference type="FunFam" id="1.20.990.10:FF:000001">
    <property type="entry name" value="NADPH--cytochrome P450 reductase"/>
    <property type="match status" value="1"/>
</dbReference>
<feature type="domain" description="FAD-binding FR-type" evidence="13">
    <location>
        <begin position="271"/>
        <end position="511"/>
    </location>
</feature>
<dbReference type="InterPro" id="IPR001433">
    <property type="entry name" value="OxRdtase_FAD/NAD-bd"/>
</dbReference>
<feature type="binding site" evidence="10">
    <location>
        <position position="525"/>
    </location>
    <ligand>
        <name>NADP(+)</name>
        <dbReference type="ChEBI" id="CHEBI:58349"/>
    </ligand>
</feature>
<evidence type="ECO:0000256" key="2">
    <source>
        <dbReference type="ARBA" id="ARBA00022643"/>
    </source>
</evidence>
<dbReference type="InterPro" id="IPR001094">
    <property type="entry name" value="Flavdoxin-like"/>
</dbReference>
<organism evidence="14 15">
    <name type="scientific">Trichoplax adhaerens</name>
    <name type="common">Trichoplax reptans</name>
    <dbReference type="NCBI Taxonomy" id="10228"/>
    <lineage>
        <taxon>Eukaryota</taxon>
        <taxon>Metazoa</taxon>
        <taxon>Placozoa</taxon>
        <taxon>Uniplacotomia</taxon>
        <taxon>Trichoplacea</taxon>
        <taxon>Trichoplacidae</taxon>
        <taxon>Trichoplax</taxon>
    </lineage>
</organism>
<dbReference type="FunFam" id="3.40.50.80:FF:000001">
    <property type="entry name" value="NADPH--cytochrome P450 reductase 1"/>
    <property type="match status" value="1"/>
</dbReference>
<dbReference type="RefSeq" id="XP_002108516.1">
    <property type="nucleotide sequence ID" value="XM_002108480.1"/>
</dbReference>
<feature type="transmembrane region" description="Helical" evidence="10">
    <location>
        <begin position="12"/>
        <end position="32"/>
    </location>
</feature>
<evidence type="ECO:0000256" key="6">
    <source>
        <dbReference type="ARBA" id="ARBA00022857"/>
    </source>
</evidence>
<dbReference type="Pfam" id="PF00258">
    <property type="entry name" value="Flavodoxin_1"/>
    <property type="match status" value="1"/>
</dbReference>
<dbReference type="InterPro" id="IPR039261">
    <property type="entry name" value="FNR_nucleotide-bd"/>
</dbReference>
<dbReference type="PRINTS" id="PR00371">
    <property type="entry name" value="FPNCR"/>
</dbReference>
<dbReference type="InterPro" id="IPR001709">
    <property type="entry name" value="Flavoprot_Pyr_Nucl_cyt_Rdtase"/>
</dbReference>
<name>B3RJK4_TRIAD</name>
<dbReference type="Gene3D" id="2.40.30.10">
    <property type="entry name" value="Translation factors"/>
    <property type="match status" value="1"/>
</dbReference>
<feature type="domain" description="Flavodoxin-like" evidence="12">
    <location>
        <begin position="72"/>
        <end position="216"/>
    </location>
</feature>
<dbReference type="HAMAP" id="MF_03212">
    <property type="entry name" value="NCPR"/>
    <property type="match status" value="1"/>
</dbReference>
<dbReference type="PhylomeDB" id="B3RJK4"/>
<dbReference type="PIRSF" id="PIRSF000208">
    <property type="entry name" value="P450R"/>
    <property type="match status" value="1"/>
</dbReference>
<dbReference type="InterPro" id="IPR023173">
    <property type="entry name" value="NADPH_Cyt_P450_Rdtase_alpha"/>
</dbReference>
<keyword evidence="6 10" id="KW-0521">NADP</keyword>
<dbReference type="InParanoid" id="B3RJK4"/>